<dbReference type="SUPFAM" id="SSF52374">
    <property type="entry name" value="Nucleotidylyl transferase"/>
    <property type="match status" value="1"/>
</dbReference>
<evidence type="ECO:0000256" key="3">
    <source>
        <dbReference type="ARBA" id="ARBA00022598"/>
    </source>
</evidence>
<dbReference type="GO" id="GO:0005829">
    <property type="term" value="C:cytosol"/>
    <property type="evidence" value="ECO:0007669"/>
    <property type="project" value="TreeGrafter"/>
</dbReference>
<dbReference type="PRINTS" id="PR00985">
    <property type="entry name" value="TRNASYNTHLEU"/>
</dbReference>
<dbReference type="InterPro" id="IPR002302">
    <property type="entry name" value="Leu-tRNA-ligase"/>
</dbReference>
<keyword evidence="3" id="KW-0436">Ligase</keyword>
<evidence type="ECO:0000256" key="2">
    <source>
        <dbReference type="ARBA" id="ARBA00013164"/>
    </source>
</evidence>
<name>X0Y799_9ZZZZ</name>
<evidence type="ECO:0000256" key="7">
    <source>
        <dbReference type="ARBA" id="ARBA00023146"/>
    </source>
</evidence>
<dbReference type="Pfam" id="PF00133">
    <property type="entry name" value="tRNA-synt_1"/>
    <property type="match status" value="1"/>
</dbReference>
<feature type="non-terminal residue" evidence="9">
    <location>
        <position position="230"/>
    </location>
</feature>
<dbReference type="EMBL" id="BARS01052506">
    <property type="protein sequence ID" value="GAG43172.1"/>
    <property type="molecule type" value="Genomic_DNA"/>
</dbReference>
<dbReference type="EC" id="6.1.1.4" evidence="2"/>
<evidence type="ECO:0000256" key="4">
    <source>
        <dbReference type="ARBA" id="ARBA00022741"/>
    </source>
</evidence>
<keyword evidence="6" id="KW-0648">Protein biosynthesis</keyword>
<dbReference type="GO" id="GO:0005524">
    <property type="term" value="F:ATP binding"/>
    <property type="evidence" value="ECO:0007669"/>
    <property type="project" value="UniProtKB-KW"/>
</dbReference>
<dbReference type="PANTHER" id="PTHR43740:SF2">
    <property type="entry name" value="LEUCINE--TRNA LIGASE, MITOCHONDRIAL"/>
    <property type="match status" value="1"/>
</dbReference>
<reference evidence="9" key="1">
    <citation type="journal article" date="2014" name="Front. Microbiol.">
        <title>High frequency of phylogenetically diverse reductive dehalogenase-homologous genes in deep subseafloor sedimentary metagenomes.</title>
        <authorList>
            <person name="Kawai M."/>
            <person name="Futagami T."/>
            <person name="Toyoda A."/>
            <person name="Takaki Y."/>
            <person name="Nishi S."/>
            <person name="Hori S."/>
            <person name="Arai W."/>
            <person name="Tsubouchi T."/>
            <person name="Morono Y."/>
            <person name="Uchiyama I."/>
            <person name="Ito T."/>
            <person name="Fujiyama A."/>
            <person name="Inagaki F."/>
            <person name="Takami H."/>
        </authorList>
    </citation>
    <scope>NUCLEOTIDE SEQUENCE</scope>
    <source>
        <strain evidence="9">Expedition CK06-06</strain>
    </source>
</reference>
<feature type="domain" description="Aminoacyl-tRNA synthetase class Ia" evidence="8">
    <location>
        <begin position="21"/>
        <end position="221"/>
    </location>
</feature>
<dbReference type="FunFam" id="3.40.50.620:FF:000003">
    <property type="entry name" value="Leucine--tRNA ligase"/>
    <property type="match status" value="1"/>
</dbReference>
<keyword evidence="7" id="KW-0030">Aminoacyl-tRNA synthetase</keyword>
<sequence>QTLHKRYDNLMEYPFKEIEAKWQKRWEETGAHRLDMSDNTSKYYCLVMFIYPSADRLHVGHWYNYGPADSWARYKKMCGFRVFEPMGYDAFGLPAENYAIQKGIHPAKSTAENIDHIRRQLKAIGAMYDWSKEINTSSPEYYRWTQWLFLQLYKKGLAYRKLSPVNWCPKCVTVLANEQVLDGYCERCGTQVTKKDMEQWFFKITDYADRLLDGLSRIDWPDRTKLMQIN</sequence>
<dbReference type="InterPro" id="IPR002300">
    <property type="entry name" value="aa-tRNA-synth_Ia"/>
</dbReference>
<comment type="similarity">
    <text evidence="1">Belongs to the class-I aminoacyl-tRNA synthetase family.</text>
</comment>
<keyword evidence="5" id="KW-0067">ATP-binding</keyword>
<evidence type="ECO:0000313" key="9">
    <source>
        <dbReference type="EMBL" id="GAG43172.1"/>
    </source>
</evidence>
<evidence type="ECO:0000256" key="6">
    <source>
        <dbReference type="ARBA" id="ARBA00022917"/>
    </source>
</evidence>
<evidence type="ECO:0000259" key="8">
    <source>
        <dbReference type="Pfam" id="PF00133"/>
    </source>
</evidence>
<organism evidence="9">
    <name type="scientific">marine sediment metagenome</name>
    <dbReference type="NCBI Taxonomy" id="412755"/>
    <lineage>
        <taxon>unclassified sequences</taxon>
        <taxon>metagenomes</taxon>
        <taxon>ecological metagenomes</taxon>
    </lineage>
</organism>
<gene>
    <name evidence="9" type="ORF">S01H1_78050</name>
</gene>
<dbReference type="Gene3D" id="3.40.50.620">
    <property type="entry name" value="HUPs"/>
    <property type="match status" value="1"/>
</dbReference>
<keyword evidence="4" id="KW-0547">Nucleotide-binding</keyword>
<dbReference type="PANTHER" id="PTHR43740">
    <property type="entry name" value="LEUCYL-TRNA SYNTHETASE"/>
    <property type="match status" value="1"/>
</dbReference>
<evidence type="ECO:0000256" key="5">
    <source>
        <dbReference type="ARBA" id="ARBA00022840"/>
    </source>
</evidence>
<dbReference type="GO" id="GO:0004823">
    <property type="term" value="F:leucine-tRNA ligase activity"/>
    <property type="evidence" value="ECO:0007669"/>
    <property type="project" value="UniProtKB-EC"/>
</dbReference>
<dbReference type="InterPro" id="IPR014729">
    <property type="entry name" value="Rossmann-like_a/b/a_fold"/>
</dbReference>
<proteinExistence type="inferred from homology"/>
<feature type="non-terminal residue" evidence="9">
    <location>
        <position position="1"/>
    </location>
</feature>
<accession>X0Y799</accession>
<dbReference type="AlphaFoldDB" id="X0Y799"/>
<evidence type="ECO:0000256" key="1">
    <source>
        <dbReference type="ARBA" id="ARBA00005594"/>
    </source>
</evidence>
<dbReference type="GO" id="GO:0006429">
    <property type="term" value="P:leucyl-tRNA aminoacylation"/>
    <property type="evidence" value="ECO:0007669"/>
    <property type="project" value="InterPro"/>
</dbReference>
<protein>
    <recommendedName>
        <fullName evidence="2">leucine--tRNA ligase</fullName>
        <ecNumber evidence="2">6.1.1.4</ecNumber>
    </recommendedName>
</protein>
<comment type="caution">
    <text evidence="9">The sequence shown here is derived from an EMBL/GenBank/DDBJ whole genome shotgun (WGS) entry which is preliminary data.</text>
</comment>